<dbReference type="Pfam" id="PF04230">
    <property type="entry name" value="PS_pyruv_trans"/>
    <property type="match status" value="1"/>
</dbReference>
<protein>
    <submittedName>
        <fullName evidence="2">dTDP-4-dehydrorhamnose 3,5-epimerase</fullName>
    </submittedName>
</protein>
<reference evidence="2 3" key="1">
    <citation type="submission" date="2019-05" db="EMBL/GenBank/DDBJ databases">
        <title>Sulfitobacter sabulilitoris sp. nov., isolated from a marine sand.</title>
        <authorList>
            <person name="Yoon J.-H."/>
        </authorList>
    </citation>
    <scope>NUCLEOTIDE SEQUENCE [LARGE SCALE GENOMIC DNA]</scope>
    <source>
        <strain evidence="2 3">HSMS-29</strain>
    </source>
</reference>
<feature type="domain" description="Polysaccharide pyruvyl transferase" evidence="1">
    <location>
        <begin position="25"/>
        <end position="338"/>
    </location>
</feature>
<dbReference type="Proteomes" id="UP000309550">
    <property type="component" value="Unassembled WGS sequence"/>
</dbReference>
<comment type="caution">
    <text evidence="2">The sequence shown here is derived from an EMBL/GenBank/DDBJ whole genome shotgun (WGS) entry which is preliminary data.</text>
</comment>
<proteinExistence type="predicted"/>
<dbReference type="OrthoDB" id="3358948at2"/>
<dbReference type="EMBL" id="VANS01000007">
    <property type="protein sequence ID" value="TMM49537.1"/>
    <property type="molecule type" value="Genomic_DNA"/>
</dbReference>
<accession>A0A5S3P815</accession>
<sequence>MVSRHSFQEGGTMRVALLGQFGSGNYGNDGSLTAMVASLRRLVPEAELLCICSGPTEVRRRLGVPSVSIGAPAFVSARARALDRYAFRIPNRIRGLLAALSACRGVDAVIVPGTGILDDFHDRASGWPFVLLRWCIAARLAGARIAFISVGAGPIRGRLSRRYLTWAAALAHHRTYRDEGSRDFMVSVGLDASHDLIFPDLALGLSPPPRSLVKVAQTTVAVGLISYFGWVKDGTDSEAIFEAYLEKMVAFVEWLRCQGCHVHLLGGDDSDARAVTALLDRIDGDQALRGSGAVTIGTGRSLEGVMEELTHCDMVVASRFHNVLCALRVRRPTLSIGYAEKNRALLTAAGLGPFCLDIDSLDLETLKSRFLALRSEKCNLIPRIDEFLTEAERQLAQQDASLLRFLKDA</sequence>
<dbReference type="PANTHER" id="PTHR36836:SF1">
    <property type="entry name" value="COLANIC ACID BIOSYNTHESIS PROTEIN WCAK"/>
    <property type="match status" value="1"/>
</dbReference>
<dbReference type="AlphaFoldDB" id="A0A5S3P815"/>
<name>A0A5S3P815_9RHOB</name>
<keyword evidence="3" id="KW-1185">Reference proteome</keyword>
<organism evidence="2 3">
    <name type="scientific">Sulfitobacter sabulilitoris</name>
    <dbReference type="NCBI Taxonomy" id="2562655"/>
    <lineage>
        <taxon>Bacteria</taxon>
        <taxon>Pseudomonadati</taxon>
        <taxon>Pseudomonadota</taxon>
        <taxon>Alphaproteobacteria</taxon>
        <taxon>Rhodobacterales</taxon>
        <taxon>Roseobacteraceae</taxon>
        <taxon>Sulfitobacter</taxon>
    </lineage>
</organism>
<evidence type="ECO:0000313" key="2">
    <source>
        <dbReference type="EMBL" id="TMM49537.1"/>
    </source>
</evidence>
<evidence type="ECO:0000313" key="3">
    <source>
        <dbReference type="Proteomes" id="UP000309550"/>
    </source>
</evidence>
<evidence type="ECO:0000259" key="1">
    <source>
        <dbReference type="Pfam" id="PF04230"/>
    </source>
</evidence>
<dbReference type="InterPro" id="IPR007345">
    <property type="entry name" value="Polysacch_pyruvyl_Trfase"/>
</dbReference>
<gene>
    <name evidence="2" type="ORF">FDT80_17445</name>
</gene>
<dbReference type="PANTHER" id="PTHR36836">
    <property type="entry name" value="COLANIC ACID BIOSYNTHESIS PROTEIN WCAK"/>
    <property type="match status" value="1"/>
</dbReference>